<keyword evidence="5 8" id="KW-0443">Lipid metabolism</keyword>
<keyword evidence="12" id="KW-1185">Reference proteome</keyword>
<gene>
    <name evidence="11" type="ORF">AJ80_07786</name>
</gene>
<dbReference type="InterPro" id="IPR016035">
    <property type="entry name" value="Acyl_Trfase/lysoPLipase"/>
</dbReference>
<comment type="similarity">
    <text evidence="1 9">Belongs to the lysophospholipase family.</text>
</comment>
<evidence type="ECO:0000256" key="8">
    <source>
        <dbReference type="PROSITE-ProRule" id="PRU00555"/>
    </source>
</evidence>
<dbReference type="GO" id="GO:0005783">
    <property type="term" value="C:endoplasmic reticulum"/>
    <property type="evidence" value="ECO:0007669"/>
    <property type="project" value="TreeGrafter"/>
</dbReference>
<dbReference type="EMBL" id="PDNA01000157">
    <property type="protein sequence ID" value="PGH08748.1"/>
    <property type="molecule type" value="Genomic_DNA"/>
</dbReference>
<reference evidence="11 12" key="1">
    <citation type="submission" date="2017-10" db="EMBL/GenBank/DDBJ databases">
        <title>Comparative genomics in systemic dimorphic fungi from Ajellomycetaceae.</title>
        <authorList>
            <person name="Munoz J.F."/>
            <person name="Mcewen J.G."/>
            <person name="Clay O.K."/>
            <person name="Cuomo C.A."/>
        </authorList>
    </citation>
    <scope>NUCLEOTIDE SEQUENCE [LARGE SCALE GENOMIC DNA]</scope>
    <source>
        <strain evidence="11 12">UAMH7299</strain>
    </source>
</reference>
<evidence type="ECO:0000256" key="7">
    <source>
        <dbReference type="ARBA" id="ARBA00049531"/>
    </source>
</evidence>
<accession>A0A2B7XJE8</accession>
<dbReference type="GO" id="GO:0004622">
    <property type="term" value="F:phosphatidylcholine lysophospholipase activity"/>
    <property type="evidence" value="ECO:0007669"/>
    <property type="project" value="UniProtKB-EC"/>
</dbReference>
<evidence type="ECO:0000256" key="6">
    <source>
        <dbReference type="ARBA" id="ARBA00023180"/>
    </source>
</evidence>
<feature type="signal peptide" evidence="9">
    <location>
        <begin position="1"/>
        <end position="20"/>
    </location>
</feature>
<dbReference type="OrthoDB" id="4084751at2759"/>
<dbReference type="PANTHER" id="PTHR10728:SF62">
    <property type="entry name" value="LYSOPHOSPHOLIPASE"/>
    <property type="match status" value="1"/>
</dbReference>
<dbReference type="CDD" id="cd07203">
    <property type="entry name" value="cPLA2_Fungal_PLB"/>
    <property type="match status" value="1"/>
</dbReference>
<dbReference type="Gene3D" id="3.40.1090.10">
    <property type="entry name" value="Cytosolic phospholipase A2 catalytic domain"/>
    <property type="match status" value="1"/>
</dbReference>
<evidence type="ECO:0000313" key="12">
    <source>
        <dbReference type="Proteomes" id="UP000224634"/>
    </source>
</evidence>
<evidence type="ECO:0000313" key="11">
    <source>
        <dbReference type="EMBL" id="PGH08748.1"/>
    </source>
</evidence>
<keyword evidence="6" id="KW-0325">Glycoprotein</keyword>
<evidence type="ECO:0000256" key="2">
    <source>
        <dbReference type="ARBA" id="ARBA00013274"/>
    </source>
</evidence>
<feature type="domain" description="PLA2c" evidence="10">
    <location>
        <begin position="48"/>
        <end position="596"/>
    </location>
</feature>
<proteinExistence type="inferred from homology"/>
<dbReference type="AlphaFoldDB" id="A0A2B7XJE8"/>
<comment type="caution">
    <text evidence="11">The sequence shown here is derived from an EMBL/GenBank/DDBJ whole genome shotgun (WGS) entry which is preliminary data.</text>
</comment>
<evidence type="ECO:0000256" key="4">
    <source>
        <dbReference type="ARBA" id="ARBA00022963"/>
    </source>
</evidence>
<dbReference type="EC" id="3.1.1.5" evidence="2 9"/>
<evidence type="ECO:0000256" key="1">
    <source>
        <dbReference type="ARBA" id="ARBA00008780"/>
    </source>
</evidence>
<organism evidence="11 12">
    <name type="scientific">Polytolypa hystricis (strain UAMH7299)</name>
    <dbReference type="NCBI Taxonomy" id="1447883"/>
    <lineage>
        <taxon>Eukaryota</taxon>
        <taxon>Fungi</taxon>
        <taxon>Dikarya</taxon>
        <taxon>Ascomycota</taxon>
        <taxon>Pezizomycotina</taxon>
        <taxon>Eurotiomycetes</taxon>
        <taxon>Eurotiomycetidae</taxon>
        <taxon>Onygenales</taxon>
        <taxon>Onygenales incertae sedis</taxon>
        <taxon>Polytolypa</taxon>
    </lineage>
</organism>
<dbReference type="FunFam" id="3.40.1090.10:FF:000010">
    <property type="entry name" value="Lysophospholipase"/>
    <property type="match status" value="1"/>
</dbReference>
<dbReference type="SMART" id="SM00022">
    <property type="entry name" value="PLAc"/>
    <property type="match status" value="1"/>
</dbReference>
<dbReference type="GO" id="GO:0046475">
    <property type="term" value="P:glycerophospholipid catabolic process"/>
    <property type="evidence" value="ECO:0007669"/>
    <property type="project" value="TreeGrafter"/>
</dbReference>
<protein>
    <recommendedName>
        <fullName evidence="2 9">Lysophospholipase</fullName>
        <ecNumber evidence="2 9">3.1.1.5</ecNumber>
    </recommendedName>
</protein>
<dbReference type="STRING" id="1447883.A0A2B7XJE8"/>
<dbReference type="GO" id="GO:0004623">
    <property type="term" value="F:phospholipase A2 activity"/>
    <property type="evidence" value="ECO:0007669"/>
    <property type="project" value="TreeGrafter"/>
</dbReference>
<keyword evidence="9" id="KW-0732">Signal</keyword>
<dbReference type="PANTHER" id="PTHR10728">
    <property type="entry name" value="CYTOSOLIC PHOSPHOLIPASE A2"/>
    <property type="match status" value="1"/>
</dbReference>
<keyword evidence="3 8" id="KW-0378">Hydrolase</keyword>
<dbReference type="GO" id="GO:0005829">
    <property type="term" value="C:cytosol"/>
    <property type="evidence" value="ECO:0007669"/>
    <property type="project" value="TreeGrafter"/>
</dbReference>
<name>A0A2B7XJE8_POLH7</name>
<evidence type="ECO:0000256" key="3">
    <source>
        <dbReference type="ARBA" id="ARBA00022801"/>
    </source>
</evidence>
<dbReference type="PROSITE" id="PS51210">
    <property type="entry name" value="PLA2C"/>
    <property type="match status" value="1"/>
</dbReference>
<evidence type="ECO:0000256" key="9">
    <source>
        <dbReference type="RuleBase" id="RU362103"/>
    </source>
</evidence>
<evidence type="ECO:0000259" key="10">
    <source>
        <dbReference type="PROSITE" id="PS51210"/>
    </source>
</evidence>
<keyword evidence="4 8" id="KW-0442">Lipid degradation</keyword>
<dbReference type="InterPro" id="IPR002642">
    <property type="entry name" value="LysoPLipase_cat_dom"/>
</dbReference>
<dbReference type="Pfam" id="PF01735">
    <property type="entry name" value="PLA2_B"/>
    <property type="match status" value="1"/>
</dbReference>
<dbReference type="Proteomes" id="UP000224634">
    <property type="component" value="Unassembled WGS sequence"/>
</dbReference>
<sequence length="644" mass="69029">MKYQWSALGVAAGFLSASHAATVPAANVEVLRRALPNAPDGYTPEGVRCPSTRPTVRGAAKLSDNELDWLKGRREKTLQGMKDFFGHVSIDGFDASSYIDQHASNDSSLPNIGIAVSGGGYRALMNGAGAVKAFDSRTDGSTSSGHLGGLLQSATYLAGLSGGGWLVGSLYLNNDSSVQELQDETEGSVWEFSSPIFLGPKANDSSQVSASIDYYGDLVRSVDGKRDAGYDVSITDYWGRALSYQLINAPEGGVNYTWSSIALSDGFKNADMPMPILIADGRNPGELLILGNATVFEFNPFEFGTFDPTIFGFVPVEYLGSKFEEGVIPNNESCVRGFDNAGFIMGTSSSLFNQILLQIDDYDVPSLIKTALKSVLKSIGADNNDIAPYEPNPFYKYAEDTSPFADLKSLSVVDGGEDLQNIPLHPLIQPERHVDVIIAVDSSADNIYNWPNGTALVATYNRSLNSTGIANGTAFPAIPDVNTFVNLGLNSRPTFFGCDSSNMTGPSPLIVYIPNSPYVTFSNTSTFDMAYNNTLRDAIIQNGYNVATMGNGTRDENWSTCVGCAVLSRSFERTNTAVPEACKKCFDTYCWDGKLDSKTPDTYAPSILLDALKIDAEDNAASALFTPVGVSFLSAIAVAMFSLV</sequence>
<dbReference type="SUPFAM" id="SSF52151">
    <property type="entry name" value="FabD/lysophospholipase-like"/>
    <property type="match status" value="1"/>
</dbReference>
<feature type="chain" id="PRO_5011835765" description="Lysophospholipase" evidence="9">
    <location>
        <begin position="21"/>
        <end position="644"/>
    </location>
</feature>
<evidence type="ECO:0000256" key="5">
    <source>
        <dbReference type="ARBA" id="ARBA00023098"/>
    </source>
</evidence>
<comment type="catalytic activity">
    <reaction evidence="7 9">
        <text>a 1-acyl-sn-glycero-3-phosphocholine + H2O = sn-glycerol 3-phosphocholine + a fatty acid + H(+)</text>
        <dbReference type="Rhea" id="RHEA:15177"/>
        <dbReference type="ChEBI" id="CHEBI:15377"/>
        <dbReference type="ChEBI" id="CHEBI:15378"/>
        <dbReference type="ChEBI" id="CHEBI:16870"/>
        <dbReference type="ChEBI" id="CHEBI:28868"/>
        <dbReference type="ChEBI" id="CHEBI:58168"/>
        <dbReference type="EC" id="3.1.1.5"/>
    </reaction>
</comment>